<name>A0A9P0I4H7_SPOLI</name>
<dbReference type="EMBL" id="LR824549">
    <property type="protein sequence ID" value="CAH1638777.1"/>
    <property type="molecule type" value="Genomic_DNA"/>
</dbReference>
<gene>
    <name evidence="1" type="ORF">SPLIT_LOCUS4135</name>
</gene>
<dbReference type="AlphaFoldDB" id="A0A9P0I4H7"/>
<protein>
    <submittedName>
        <fullName evidence="1">Uncharacterized protein</fullName>
    </submittedName>
</protein>
<evidence type="ECO:0000313" key="1">
    <source>
        <dbReference type="EMBL" id="CAH1638777.1"/>
    </source>
</evidence>
<reference evidence="1" key="1">
    <citation type="submission" date="2022-02" db="EMBL/GenBank/DDBJ databases">
        <authorList>
            <person name="King R."/>
        </authorList>
    </citation>
    <scope>NUCLEOTIDE SEQUENCE</scope>
</reference>
<accession>A0A9P0I4H7</accession>
<keyword evidence="2" id="KW-1185">Reference proteome</keyword>
<sequence length="578" mass="67693">MHEDESRTVIINIIKPRRLTDSNYNNTIKLKRRNSIQAVKKRLKKGSSVCQTCFVPDIEPLPAATLKKDAVLLPYVLYTRTQEKQIFRKRMSMGLRDSYKAVYAKIMNRIHIDDPPDDVLTVTGFDPGFFQCVSTTILSKYIAPYKSLKYSFNTQLRLRQECGYRNDCMLNIESNFKREQETYDEATQRYMEQVKYFEAFILADYLKSMVYLNRWEELALALNKVNFEYQCLAAKMFTITSRIVGLDYRYGLQQKYGRCLYYLSPPSWRYKNRNFARSVEIEAKGFDFGISKEEDTFSVMFDKLQMECYSGLVKPVLYFNHAADLMKLFDGIEQQHLHHFTHVVQLAPHTTFLKKGIKLFNDIIAQDSAGILAIIKEFKKLLEFSEDQGSQLEAKFYKIINGFFYDCVGAPEVLKFQLHLEFCYEKIHNEKPINMDLVGTAKALEDFYMDYSKRLDAVTGEKIKAAMAVYINSERQQFKEAKDAAKELRQFRRLELTLLRAHALPSTAQPKYNFTRNLSLRKKKKLPKTKCEEYRNSLTEGELEYLTLFTDWTELEDPAKYLQCRSMSHVDTGHTNKK</sequence>
<organism evidence="1 2">
    <name type="scientific">Spodoptera littoralis</name>
    <name type="common">Egyptian cotton leafworm</name>
    <dbReference type="NCBI Taxonomy" id="7109"/>
    <lineage>
        <taxon>Eukaryota</taxon>
        <taxon>Metazoa</taxon>
        <taxon>Ecdysozoa</taxon>
        <taxon>Arthropoda</taxon>
        <taxon>Hexapoda</taxon>
        <taxon>Insecta</taxon>
        <taxon>Pterygota</taxon>
        <taxon>Neoptera</taxon>
        <taxon>Endopterygota</taxon>
        <taxon>Lepidoptera</taxon>
        <taxon>Glossata</taxon>
        <taxon>Ditrysia</taxon>
        <taxon>Noctuoidea</taxon>
        <taxon>Noctuidae</taxon>
        <taxon>Amphipyrinae</taxon>
        <taxon>Spodoptera</taxon>
    </lineage>
</organism>
<evidence type="ECO:0000313" key="2">
    <source>
        <dbReference type="Proteomes" id="UP001153321"/>
    </source>
</evidence>
<proteinExistence type="predicted"/>
<dbReference type="Proteomes" id="UP001153321">
    <property type="component" value="Chromosome 18"/>
</dbReference>